<accession>A0ACC1X839</accession>
<protein>
    <submittedName>
        <fullName evidence="1">Protein NRT1/ PTR FAMILY 5.2-like</fullName>
    </submittedName>
</protein>
<organism evidence="1 2">
    <name type="scientific">Melia azedarach</name>
    <name type="common">Chinaberry tree</name>
    <dbReference type="NCBI Taxonomy" id="155640"/>
    <lineage>
        <taxon>Eukaryota</taxon>
        <taxon>Viridiplantae</taxon>
        <taxon>Streptophyta</taxon>
        <taxon>Embryophyta</taxon>
        <taxon>Tracheophyta</taxon>
        <taxon>Spermatophyta</taxon>
        <taxon>Magnoliopsida</taxon>
        <taxon>eudicotyledons</taxon>
        <taxon>Gunneridae</taxon>
        <taxon>Pentapetalae</taxon>
        <taxon>rosids</taxon>
        <taxon>malvids</taxon>
        <taxon>Sapindales</taxon>
        <taxon>Meliaceae</taxon>
        <taxon>Melia</taxon>
    </lineage>
</organism>
<evidence type="ECO:0000313" key="2">
    <source>
        <dbReference type="Proteomes" id="UP001164539"/>
    </source>
</evidence>
<evidence type="ECO:0000313" key="1">
    <source>
        <dbReference type="EMBL" id="KAJ4707366.1"/>
    </source>
</evidence>
<dbReference type="Proteomes" id="UP001164539">
    <property type="component" value="Chromosome 11"/>
</dbReference>
<proteinExistence type="predicted"/>
<dbReference type="EMBL" id="CM051404">
    <property type="protein sequence ID" value="KAJ4707366.1"/>
    <property type="molecule type" value="Genomic_DNA"/>
</dbReference>
<sequence length="145" mass="16625">MESLCFNFLGDQFDDFDLHEKNLKASFFNWWMFSSFVGALSATLGHVYIQENLGWGLVYGIPTVGLLFSLFIFYLGIPIYRHKVRKTKVSLETWFEFPIAAFQNQQPIRTFMNLGCKLTLEVEKGRSITPQFSGVRGAATSQFIC</sequence>
<comment type="caution">
    <text evidence="1">The sequence shown here is derived from an EMBL/GenBank/DDBJ whole genome shotgun (WGS) entry which is preliminary data.</text>
</comment>
<name>A0ACC1X839_MELAZ</name>
<gene>
    <name evidence="1" type="ORF">OWV82_020896</name>
</gene>
<keyword evidence="2" id="KW-1185">Reference proteome</keyword>
<reference evidence="1 2" key="1">
    <citation type="journal article" date="2023" name="Science">
        <title>Complex scaffold remodeling in plant triterpene biosynthesis.</title>
        <authorList>
            <person name="De La Pena R."/>
            <person name="Hodgson H."/>
            <person name="Liu J.C."/>
            <person name="Stephenson M.J."/>
            <person name="Martin A.C."/>
            <person name="Owen C."/>
            <person name="Harkess A."/>
            <person name="Leebens-Mack J."/>
            <person name="Jimenez L.E."/>
            <person name="Osbourn A."/>
            <person name="Sattely E.S."/>
        </authorList>
    </citation>
    <scope>NUCLEOTIDE SEQUENCE [LARGE SCALE GENOMIC DNA]</scope>
    <source>
        <strain evidence="2">cv. JPN11</strain>
        <tissue evidence="1">Leaf</tissue>
    </source>
</reference>